<feature type="region of interest" description="Disordered" evidence="1">
    <location>
        <begin position="714"/>
        <end position="751"/>
    </location>
</feature>
<dbReference type="Proteomes" id="UP000654370">
    <property type="component" value="Unassembled WGS sequence"/>
</dbReference>
<protein>
    <recommendedName>
        <fullName evidence="3">MHYT domain-containing protein</fullName>
    </recommendedName>
</protein>
<feature type="transmembrane region" description="Helical" evidence="2">
    <location>
        <begin position="91"/>
        <end position="111"/>
    </location>
</feature>
<evidence type="ECO:0000313" key="4">
    <source>
        <dbReference type="EMBL" id="KAG2178026.1"/>
    </source>
</evidence>
<dbReference type="PROSITE" id="PS50924">
    <property type="entry name" value="MHYT"/>
    <property type="match status" value="1"/>
</dbReference>
<feature type="transmembrane region" description="Helical" evidence="2">
    <location>
        <begin position="189"/>
        <end position="211"/>
    </location>
</feature>
<sequence>MVPPLAPIYANQHFDAGLIVLSFIISVIGAQTTLELLGRRTSVKGAYNIFLLCGAALSMGSVGIWSMHFIGNNALKLSYHDATYQLVYTPGFTFTSLIVAIACMFISFAFVCSTDEVQTIRILLSGVIAGAGVVVMHYVGQFAIMFFALRYSVAYIVGAALIGIGATTAALYIFFKLRAQWENQWYKRLGCSMIMGLAVCGELLVIIYEVLDPNATPPVPPLTTAALIAIIASIVVVTCVGLLFIQVWQSKLLLKKQKTSQVALSAIYYDQDGKLLVKDDGTVPMKEIRTDTDKMDVNEVNVSSSLFATLFKLTISWESKTQLQKVSDNEEHSYFLDNFELAAYELANELKTAQNDLGCLYDGIINSGLNKKTSRLSFGNPFEKRSSEVDHSSVSQQSLQRSGKDSYRTSQTPTSSVFDISPKRYNRGKHLFLVRKLPASTTGNFTAQGYRFADPHYISQRMAAKLSVPEDYMLYQLLEMQKYADHGLRMSTDIERPISVSTNPGVWLGLVVLIEGLTPSQSFSILVDKEKRFSLPIVELKGEDVADRRGPLKPLEKAYLSRLRHTTMLDLVVPQSQSAVSREAEYAFVEESGVAASHFVRAFQQAAKTLATWSTYSHLIASKATLYHEVVETPAFSLASQPCQLILFTAYIISPEISASINASTTDLVKCLPLPLYKSIWEAATQESIQAYMKKRQLAMQSISERELYITPSRQSNVGYERRPTEDDANSLISLPPPPRMRRNRNRPEPAKLSQLLAGKSSKDKSTGEVYDMTEVFEMVPVLTTSERFQWLQNIIDDISEPL</sequence>
<feature type="transmembrane region" description="Helical" evidence="2">
    <location>
        <begin position="16"/>
        <end position="37"/>
    </location>
</feature>
<comment type="caution">
    <text evidence="4">The sequence shown here is derived from an EMBL/GenBank/DDBJ whole genome shotgun (WGS) entry which is preliminary data.</text>
</comment>
<gene>
    <name evidence="4" type="ORF">INT43_003279</name>
</gene>
<evidence type="ECO:0000256" key="2">
    <source>
        <dbReference type="SAM" id="Phobius"/>
    </source>
</evidence>
<feature type="transmembrane region" description="Helical" evidence="2">
    <location>
        <begin position="123"/>
        <end position="147"/>
    </location>
</feature>
<dbReference type="PANTHER" id="PTHR35152">
    <property type="entry name" value="DOMAIN SIGNALLING PROTEIN, PUTATIVE (AFU_ORTHOLOGUE AFUA_5G11310)-RELATED"/>
    <property type="match status" value="1"/>
</dbReference>
<dbReference type="PANTHER" id="PTHR35152:SF1">
    <property type="entry name" value="DOMAIN SIGNALLING PROTEIN, PUTATIVE (AFU_ORTHOLOGUE AFUA_5G11310)-RELATED"/>
    <property type="match status" value="1"/>
</dbReference>
<keyword evidence="5" id="KW-1185">Reference proteome</keyword>
<keyword evidence="2" id="KW-1133">Transmembrane helix</keyword>
<proteinExistence type="predicted"/>
<evidence type="ECO:0000256" key="1">
    <source>
        <dbReference type="SAM" id="MobiDB-lite"/>
    </source>
</evidence>
<dbReference type="AlphaFoldDB" id="A0A8H7UA67"/>
<feature type="domain" description="MHYT" evidence="3">
    <location>
        <begin position="14"/>
        <end position="213"/>
    </location>
</feature>
<accession>A0A8H7UA67</accession>
<organism evidence="4 5">
    <name type="scientific">Mortierella isabellina</name>
    <name type="common">Filamentous fungus</name>
    <name type="synonym">Umbelopsis isabellina</name>
    <dbReference type="NCBI Taxonomy" id="91625"/>
    <lineage>
        <taxon>Eukaryota</taxon>
        <taxon>Fungi</taxon>
        <taxon>Fungi incertae sedis</taxon>
        <taxon>Mucoromycota</taxon>
        <taxon>Mucoromycotina</taxon>
        <taxon>Umbelopsidomycetes</taxon>
        <taxon>Umbelopsidales</taxon>
        <taxon>Umbelopsidaceae</taxon>
        <taxon>Umbelopsis</taxon>
    </lineage>
</organism>
<keyword evidence="2" id="KW-0472">Membrane</keyword>
<feature type="transmembrane region" description="Helical" evidence="2">
    <location>
        <begin position="153"/>
        <end position="177"/>
    </location>
</feature>
<feature type="transmembrane region" description="Helical" evidence="2">
    <location>
        <begin position="49"/>
        <end position="71"/>
    </location>
</feature>
<keyword evidence="2" id="KW-0812">Transmembrane</keyword>
<evidence type="ECO:0000313" key="5">
    <source>
        <dbReference type="Proteomes" id="UP000654370"/>
    </source>
</evidence>
<reference evidence="4" key="1">
    <citation type="submission" date="2020-12" db="EMBL/GenBank/DDBJ databases">
        <title>Metabolic potential, ecology and presence of endohyphal bacteria is reflected in genomic diversity of Mucoromycotina.</title>
        <authorList>
            <person name="Muszewska A."/>
            <person name="Okrasinska A."/>
            <person name="Steczkiewicz K."/>
            <person name="Drgas O."/>
            <person name="Orlowska M."/>
            <person name="Perlinska-Lenart U."/>
            <person name="Aleksandrzak-Piekarczyk T."/>
            <person name="Szatraj K."/>
            <person name="Zielenkiewicz U."/>
            <person name="Pilsyk S."/>
            <person name="Malc E."/>
            <person name="Mieczkowski P."/>
            <person name="Kruszewska J.S."/>
            <person name="Biernat P."/>
            <person name="Pawlowska J."/>
        </authorList>
    </citation>
    <scope>NUCLEOTIDE SEQUENCE</scope>
    <source>
        <strain evidence="4">WA0000067209</strain>
    </source>
</reference>
<feature type="compositionally biased region" description="Polar residues" evidence="1">
    <location>
        <begin position="408"/>
        <end position="418"/>
    </location>
</feature>
<dbReference type="Pfam" id="PF03707">
    <property type="entry name" value="MHYT"/>
    <property type="match status" value="2"/>
</dbReference>
<feature type="region of interest" description="Disordered" evidence="1">
    <location>
        <begin position="382"/>
        <end position="419"/>
    </location>
</feature>
<feature type="compositionally biased region" description="Polar residues" evidence="1">
    <location>
        <begin position="392"/>
        <end position="401"/>
    </location>
</feature>
<dbReference type="OrthoDB" id="264015at2759"/>
<feature type="transmembrane region" description="Helical" evidence="2">
    <location>
        <begin position="223"/>
        <end position="248"/>
    </location>
</feature>
<name>A0A8H7UA67_MORIS</name>
<dbReference type="EMBL" id="JAEPQZ010000008">
    <property type="protein sequence ID" value="KAG2178026.1"/>
    <property type="molecule type" value="Genomic_DNA"/>
</dbReference>
<evidence type="ECO:0000259" key="3">
    <source>
        <dbReference type="PROSITE" id="PS50924"/>
    </source>
</evidence>
<feature type="compositionally biased region" description="Basic and acidic residues" evidence="1">
    <location>
        <begin position="382"/>
        <end position="391"/>
    </location>
</feature>
<dbReference type="InterPro" id="IPR005330">
    <property type="entry name" value="MHYT_dom"/>
</dbReference>